<keyword evidence="1" id="KW-1133">Transmembrane helix</keyword>
<evidence type="ECO:0000313" key="3">
    <source>
        <dbReference type="Proteomes" id="UP000612282"/>
    </source>
</evidence>
<gene>
    <name evidence="2" type="ORF">Aco03nite_045680</name>
</gene>
<feature type="transmembrane region" description="Helical" evidence="1">
    <location>
        <begin position="35"/>
        <end position="56"/>
    </location>
</feature>
<comment type="caution">
    <text evidence="2">The sequence shown here is derived from an EMBL/GenBank/DDBJ whole genome shotgun (WGS) entry which is preliminary data.</text>
</comment>
<evidence type="ECO:0000256" key="1">
    <source>
        <dbReference type="SAM" id="Phobius"/>
    </source>
</evidence>
<proteinExistence type="predicted"/>
<reference evidence="2 3" key="1">
    <citation type="submission" date="2021-01" db="EMBL/GenBank/DDBJ databases">
        <title>Whole genome shotgun sequence of Actinoplanes couchii NBRC 106145.</title>
        <authorList>
            <person name="Komaki H."/>
            <person name="Tamura T."/>
        </authorList>
    </citation>
    <scope>NUCLEOTIDE SEQUENCE [LARGE SCALE GENOMIC DNA]</scope>
    <source>
        <strain evidence="2 3">NBRC 106145</strain>
    </source>
</reference>
<sequence>MDRLGGSIEQPSNAIIADDLTRAHRARSRRRTNRIAAGSAFGVVALAAALTLGTALPGSTRQDSPAAVAHSAGTLKLVAFQGEQPRLFTIDTVPQGFFVQGQNEYELVLAPESAKNAAPGSELADPAFYTGKIAVYLQNKEYMVDPTGDRSFTIDGKAAALRTVPGENGTVQVFVVQASTVYLTVQFAGSVGLTEDQMIEIAGGINLTPQAIAEAEAANKELNARPFPTK</sequence>
<accession>A0ABQ3XCF2</accession>
<evidence type="ECO:0000313" key="2">
    <source>
        <dbReference type="EMBL" id="GID56164.1"/>
    </source>
</evidence>
<protein>
    <recommendedName>
        <fullName evidence="4">DUF5666 domain-containing protein</fullName>
    </recommendedName>
</protein>
<name>A0ABQ3XCF2_9ACTN</name>
<evidence type="ECO:0008006" key="4">
    <source>
        <dbReference type="Google" id="ProtNLM"/>
    </source>
</evidence>
<dbReference type="EMBL" id="BOMG01000056">
    <property type="protein sequence ID" value="GID56164.1"/>
    <property type="molecule type" value="Genomic_DNA"/>
</dbReference>
<keyword evidence="1" id="KW-0812">Transmembrane</keyword>
<organism evidence="2 3">
    <name type="scientific">Actinoplanes couchii</name>
    <dbReference type="NCBI Taxonomy" id="403638"/>
    <lineage>
        <taxon>Bacteria</taxon>
        <taxon>Bacillati</taxon>
        <taxon>Actinomycetota</taxon>
        <taxon>Actinomycetes</taxon>
        <taxon>Micromonosporales</taxon>
        <taxon>Micromonosporaceae</taxon>
        <taxon>Actinoplanes</taxon>
    </lineage>
</organism>
<dbReference type="Proteomes" id="UP000612282">
    <property type="component" value="Unassembled WGS sequence"/>
</dbReference>
<keyword evidence="3" id="KW-1185">Reference proteome</keyword>
<keyword evidence="1" id="KW-0472">Membrane</keyword>